<evidence type="ECO:0000313" key="5">
    <source>
        <dbReference type="EMBL" id="GGZ61794.1"/>
    </source>
</evidence>
<dbReference type="InterPro" id="IPR001647">
    <property type="entry name" value="HTH_TetR"/>
</dbReference>
<reference evidence="5" key="1">
    <citation type="journal article" date="2014" name="Int. J. Syst. Evol. Microbiol.">
        <title>Complete genome sequence of Corynebacterium casei LMG S-19264T (=DSM 44701T), isolated from a smear-ripened cheese.</title>
        <authorList>
            <consortium name="US DOE Joint Genome Institute (JGI-PGF)"/>
            <person name="Walter F."/>
            <person name="Albersmeier A."/>
            <person name="Kalinowski J."/>
            <person name="Ruckert C."/>
        </authorList>
    </citation>
    <scope>NUCLEOTIDE SEQUENCE</scope>
    <source>
        <strain evidence="5">JCM 4988</strain>
    </source>
</reference>
<name>A0A918QPI1_9ACTN</name>
<evidence type="ECO:0000256" key="1">
    <source>
        <dbReference type="ARBA" id="ARBA00023125"/>
    </source>
</evidence>
<protein>
    <submittedName>
        <fullName evidence="5">TetR family transcriptional regulator</fullName>
    </submittedName>
</protein>
<dbReference type="InterPro" id="IPR041678">
    <property type="entry name" value="TetR_C_16"/>
</dbReference>
<dbReference type="AlphaFoldDB" id="A0A918QPI1"/>
<dbReference type="Proteomes" id="UP000630936">
    <property type="component" value="Unassembled WGS sequence"/>
</dbReference>
<dbReference type="EMBL" id="BMWG01000033">
    <property type="protein sequence ID" value="GGZ61794.1"/>
    <property type="molecule type" value="Genomic_DNA"/>
</dbReference>
<dbReference type="Pfam" id="PF00440">
    <property type="entry name" value="TetR_N"/>
    <property type="match status" value="1"/>
</dbReference>
<dbReference type="SUPFAM" id="SSF48498">
    <property type="entry name" value="Tetracyclin repressor-like, C-terminal domain"/>
    <property type="match status" value="1"/>
</dbReference>
<evidence type="ECO:0000313" key="6">
    <source>
        <dbReference type="Proteomes" id="UP000630936"/>
    </source>
</evidence>
<keyword evidence="1 2" id="KW-0238">DNA-binding</keyword>
<sequence>MTFGHRGIRTPRTRDRTRIRTRIHTRDSTRPEVRQVNAPGTSQRGGTTPSRARKPDAADTRAALTEAAALRFGRYGYKGASVRDIARDAGVDAALVYRYFGSKEALFAAVSTSTALFEPLRGLPLEDVAEWVRDIVVNAPRGDEEVPHPVLSVLRSSDREEAVGRLREEITEVFTESFARRLDGPDAALRAELLSAWLLGATLMRMALRTPALGSAPPGALLRYLRAGIDPLLSPPDGYDRSGSR</sequence>
<reference evidence="5" key="2">
    <citation type="submission" date="2020-09" db="EMBL/GenBank/DDBJ databases">
        <authorList>
            <person name="Sun Q."/>
            <person name="Ohkuma M."/>
        </authorList>
    </citation>
    <scope>NUCLEOTIDE SEQUENCE</scope>
    <source>
        <strain evidence="5">JCM 4988</strain>
    </source>
</reference>
<dbReference type="PANTHER" id="PTHR30055">
    <property type="entry name" value="HTH-TYPE TRANSCRIPTIONAL REGULATOR RUTR"/>
    <property type="match status" value="1"/>
</dbReference>
<dbReference type="Gene3D" id="1.10.357.10">
    <property type="entry name" value="Tetracycline Repressor, domain 2"/>
    <property type="match status" value="1"/>
</dbReference>
<dbReference type="InterPro" id="IPR036271">
    <property type="entry name" value="Tet_transcr_reg_TetR-rel_C_sf"/>
</dbReference>
<evidence type="ECO:0000256" key="3">
    <source>
        <dbReference type="SAM" id="MobiDB-lite"/>
    </source>
</evidence>
<evidence type="ECO:0000259" key="4">
    <source>
        <dbReference type="PROSITE" id="PS50977"/>
    </source>
</evidence>
<feature type="domain" description="HTH tetR-type" evidence="4">
    <location>
        <begin position="58"/>
        <end position="118"/>
    </location>
</feature>
<feature type="region of interest" description="Disordered" evidence="3">
    <location>
        <begin position="26"/>
        <end position="58"/>
    </location>
</feature>
<feature type="compositionally biased region" description="Polar residues" evidence="3">
    <location>
        <begin position="38"/>
        <end position="50"/>
    </location>
</feature>
<keyword evidence="6" id="KW-1185">Reference proteome</keyword>
<dbReference type="PROSITE" id="PS50977">
    <property type="entry name" value="HTH_TETR_2"/>
    <property type="match status" value="1"/>
</dbReference>
<dbReference type="SUPFAM" id="SSF46689">
    <property type="entry name" value="Homeodomain-like"/>
    <property type="match status" value="1"/>
</dbReference>
<dbReference type="Pfam" id="PF17920">
    <property type="entry name" value="TetR_C_16"/>
    <property type="match status" value="1"/>
</dbReference>
<dbReference type="InterPro" id="IPR009057">
    <property type="entry name" value="Homeodomain-like_sf"/>
</dbReference>
<dbReference type="PRINTS" id="PR00455">
    <property type="entry name" value="HTHTETR"/>
</dbReference>
<evidence type="ECO:0000256" key="2">
    <source>
        <dbReference type="PROSITE-ProRule" id="PRU00335"/>
    </source>
</evidence>
<organism evidence="5 6">
    <name type="scientific">Streptomyces inusitatus</name>
    <dbReference type="NCBI Taxonomy" id="68221"/>
    <lineage>
        <taxon>Bacteria</taxon>
        <taxon>Bacillati</taxon>
        <taxon>Actinomycetota</taxon>
        <taxon>Actinomycetes</taxon>
        <taxon>Kitasatosporales</taxon>
        <taxon>Streptomycetaceae</taxon>
        <taxon>Streptomyces</taxon>
    </lineage>
</organism>
<dbReference type="GO" id="GO:0000976">
    <property type="term" value="F:transcription cis-regulatory region binding"/>
    <property type="evidence" value="ECO:0007669"/>
    <property type="project" value="TreeGrafter"/>
</dbReference>
<comment type="caution">
    <text evidence="5">The sequence shown here is derived from an EMBL/GenBank/DDBJ whole genome shotgun (WGS) entry which is preliminary data.</text>
</comment>
<dbReference type="GO" id="GO:0003700">
    <property type="term" value="F:DNA-binding transcription factor activity"/>
    <property type="evidence" value="ECO:0007669"/>
    <property type="project" value="TreeGrafter"/>
</dbReference>
<dbReference type="InterPro" id="IPR050109">
    <property type="entry name" value="HTH-type_TetR-like_transc_reg"/>
</dbReference>
<gene>
    <name evidence="5" type="ORF">GCM10010387_64180</name>
</gene>
<feature type="DNA-binding region" description="H-T-H motif" evidence="2">
    <location>
        <begin position="81"/>
        <end position="100"/>
    </location>
</feature>
<accession>A0A918QPI1</accession>
<proteinExistence type="predicted"/>
<dbReference type="PANTHER" id="PTHR30055:SF235">
    <property type="entry name" value="TRANSCRIPTIONAL REGULATORY PROTEIN"/>
    <property type="match status" value="1"/>
</dbReference>